<feature type="region of interest" description="Disordered" evidence="1">
    <location>
        <begin position="58"/>
        <end position="175"/>
    </location>
</feature>
<feature type="compositionally biased region" description="Basic residues" evidence="1">
    <location>
        <begin position="78"/>
        <end position="89"/>
    </location>
</feature>
<keyword evidence="2" id="KW-0732">Signal</keyword>
<feature type="compositionally biased region" description="Basic residues" evidence="1">
    <location>
        <begin position="143"/>
        <end position="155"/>
    </location>
</feature>
<organism evidence="3">
    <name type="scientific">Spodoptera frugiperda</name>
    <name type="common">Fall armyworm</name>
    <dbReference type="NCBI Taxonomy" id="7108"/>
    <lineage>
        <taxon>Eukaryota</taxon>
        <taxon>Metazoa</taxon>
        <taxon>Ecdysozoa</taxon>
        <taxon>Arthropoda</taxon>
        <taxon>Hexapoda</taxon>
        <taxon>Insecta</taxon>
        <taxon>Pterygota</taxon>
        <taxon>Neoptera</taxon>
        <taxon>Endopterygota</taxon>
        <taxon>Lepidoptera</taxon>
        <taxon>Glossata</taxon>
        <taxon>Ditrysia</taxon>
        <taxon>Noctuoidea</taxon>
        <taxon>Noctuidae</taxon>
        <taxon>Amphipyrinae</taxon>
        <taxon>Spodoptera</taxon>
    </lineage>
</organism>
<proteinExistence type="predicted"/>
<dbReference type="AlphaFoldDB" id="A0A2H1V607"/>
<protein>
    <submittedName>
        <fullName evidence="3">SFRICE_031849</fullName>
    </submittedName>
</protein>
<reference evidence="3" key="1">
    <citation type="submission" date="2016-07" db="EMBL/GenBank/DDBJ databases">
        <authorList>
            <person name="Bretaudeau A."/>
        </authorList>
    </citation>
    <scope>NUCLEOTIDE SEQUENCE</scope>
    <source>
        <strain evidence="3">Rice</strain>
        <tissue evidence="3">Whole body</tissue>
    </source>
</reference>
<evidence type="ECO:0000256" key="2">
    <source>
        <dbReference type="SAM" id="SignalP"/>
    </source>
</evidence>
<sequence length="204" mass="22256">MVTSVCKGAKSSMALDGNMGRLAPLVIRLATVSLVAFVLAEPGNGGDQSVARADQSVARVDRDTALPVPGTAPPPPRRAGKRERNRKRTTTTTTTTVDPDKHDVGNVPTTVTTTTTADPRAIDHSLKRQRATAPAPSGPQRRWPGKQHKRRRRRTTTTTTTTESDETEPTTTLQTTTIDPRTIDHIIRQKIRVPGLYIGQGRRR</sequence>
<name>A0A2H1V607_SPOFR</name>
<accession>A0A2H1V607</accession>
<feature type="chain" id="PRO_5013722592" evidence="2">
    <location>
        <begin position="41"/>
        <end position="204"/>
    </location>
</feature>
<gene>
    <name evidence="3" type="ORF">SFRICE_031849</name>
</gene>
<evidence type="ECO:0000256" key="1">
    <source>
        <dbReference type="SAM" id="MobiDB-lite"/>
    </source>
</evidence>
<evidence type="ECO:0000313" key="3">
    <source>
        <dbReference type="EMBL" id="SOQ36258.1"/>
    </source>
</evidence>
<dbReference type="EMBL" id="ODYU01000858">
    <property type="protein sequence ID" value="SOQ36258.1"/>
    <property type="molecule type" value="Genomic_DNA"/>
</dbReference>
<feature type="signal peptide" evidence="2">
    <location>
        <begin position="1"/>
        <end position="40"/>
    </location>
</feature>